<dbReference type="GO" id="GO:0046718">
    <property type="term" value="P:symbiont entry into host cell"/>
    <property type="evidence" value="ECO:0007669"/>
    <property type="project" value="UniProtKB-KW"/>
</dbReference>
<protein>
    <recommendedName>
        <fullName evidence="7">Structural polyprotein</fullName>
    </recommendedName>
    <alternativeName>
        <fullName evidence="31">p130</fullName>
    </alternativeName>
</protein>
<evidence type="ECO:0000256" key="20">
    <source>
        <dbReference type="ARBA" id="ARBA00022844"/>
    </source>
</evidence>
<keyword evidence="16 35" id="KW-0812">Transmembrane</keyword>
<dbReference type="InterPro" id="IPR014756">
    <property type="entry name" value="Ig_E-set"/>
</dbReference>
<keyword evidence="26" id="KW-1015">Disulfide bond</keyword>
<evidence type="ECO:0000256" key="28">
    <source>
        <dbReference type="ARBA" id="ARBA00023200"/>
    </source>
</evidence>
<feature type="compositionally biased region" description="Basic residues" evidence="34">
    <location>
        <begin position="108"/>
        <end position="117"/>
    </location>
</feature>
<evidence type="ECO:0000256" key="1">
    <source>
        <dbReference type="ARBA" id="ARBA00000840"/>
    </source>
</evidence>
<dbReference type="InterPro" id="IPR000930">
    <property type="entry name" value="Peptidase_S3"/>
</dbReference>
<dbReference type="Gene3D" id="2.60.98.10">
    <property type="entry name" value="Tick-borne Encephalitis virus Glycoprotein, domain 1"/>
    <property type="match status" value="3"/>
</dbReference>
<keyword evidence="8" id="KW-1168">Fusion of virus membrane with host membrane</keyword>
<evidence type="ECO:0000256" key="21">
    <source>
        <dbReference type="ARBA" id="ARBA00022870"/>
    </source>
</evidence>
<keyword evidence="13" id="KW-1162">Viral penetration into host cytoplasm</keyword>
<dbReference type="InterPro" id="IPR000336">
    <property type="entry name" value="Flavivir/Alphavir_Ig-like_sf"/>
</dbReference>
<keyword evidence="24 35" id="KW-0472">Membrane</keyword>
<evidence type="ECO:0000259" key="36">
    <source>
        <dbReference type="PROSITE" id="PS51690"/>
    </source>
</evidence>
<evidence type="ECO:0000256" key="27">
    <source>
        <dbReference type="ARBA" id="ARBA00023180"/>
    </source>
</evidence>
<evidence type="ECO:0000256" key="11">
    <source>
        <dbReference type="ARBA" id="ARBA00022561"/>
    </source>
</evidence>
<comment type="subcellular location">
    <subcellularLocation>
        <location evidence="6">Host cell membrane</location>
        <topology evidence="6">Multi-pass membrane protein</topology>
    </subcellularLocation>
    <subcellularLocation>
        <location evidence="4">Host cell membrane</location>
        <topology evidence="4">Single-pass type I membrane protein</topology>
    </subcellularLocation>
    <subcellularLocation>
        <location evidence="2">Host cytoplasm</location>
    </subcellularLocation>
    <subcellularLocation>
        <location evidence="3">Virion membrane</location>
        <topology evidence="3">Multi-pass membrane protein</topology>
    </subcellularLocation>
    <subcellularLocation>
        <location evidence="5">Virion membrane</location>
        <topology evidence="5">Single-pass type I membrane protein</topology>
    </subcellularLocation>
</comment>
<evidence type="ECO:0000256" key="5">
    <source>
        <dbReference type="ARBA" id="ARBA00004563"/>
    </source>
</evidence>
<keyword evidence="21" id="KW-1043">Host membrane</keyword>
<proteinExistence type="predicted"/>
<dbReference type="Gene3D" id="2.60.40.4310">
    <property type="entry name" value="Alphavirus E2 glycoprotein, domain B"/>
    <property type="match status" value="1"/>
</dbReference>
<dbReference type="InterPro" id="IPR002548">
    <property type="entry name" value="Alpha_E1_glycop"/>
</dbReference>
<dbReference type="PRINTS" id="PR00798">
    <property type="entry name" value="TOGAVIRIN"/>
</dbReference>
<evidence type="ECO:0000256" key="9">
    <source>
        <dbReference type="ARBA" id="ARBA00022510"/>
    </source>
</evidence>
<keyword evidence="14" id="KW-0645">Protease</keyword>
<comment type="catalytic activity">
    <reaction evidence="1">
        <text>Autocatalytic release of the core protein from the N-terminus of the togavirus structural polyprotein by hydrolysis of a -Trp-|-Ser- bond.</text>
        <dbReference type="EC" id="3.4.21.90"/>
    </reaction>
</comment>
<dbReference type="GO" id="GO:0004252">
    <property type="term" value="F:serine-type endopeptidase activity"/>
    <property type="evidence" value="ECO:0007669"/>
    <property type="project" value="InterPro"/>
</dbReference>
<keyword evidence="27" id="KW-0325">Glycoprotein</keyword>
<feature type="region of interest" description="Disordered" evidence="34">
    <location>
        <begin position="1"/>
        <end position="121"/>
    </location>
</feature>
<evidence type="ECO:0000256" key="34">
    <source>
        <dbReference type="SAM" id="MobiDB-lite"/>
    </source>
</evidence>
<dbReference type="FunFam" id="2.40.10.10:FF:000076">
    <property type="entry name" value="Structural polyprotein"/>
    <property type="match status" value="1"/>
</dbReference>
<evidence type="ECO:0000313" key="37">
    <source>
        <dbReference type="EMBL" id="AAO33333.1"/>
    </source>
</evidence>
<dbReference type="InterPro" id="IPR042304">
    <property type="entry name" value="Alphavir_E2_A"/>
</dbReference>
<evidence type="ECO:0000256" key="14">
    <source>
        <dbReference type="ARBA" id="ARBA00022670"/>
    </source>
</evidence>
<evidence type="ECO:0000256" key="24">
    <source>
        <dbReference type="ARBA" id="ARBA00023136"/>
    </source>
</evidence>
<keyword evidence="30" id="KW-1160">Virus entry into host cell</keyword>
<keyword evidence="29" id="KW-0449">Lipoprotein</keyword>
<comment type="subunit">
    <text evidence="32">The precursor of protein E3/E2 and E1 form a heterodimer shortly after synthesis.</text>
</comment>
<keyword evidence="10" id="KW-1032">Host cell membrane</keyword>
<dbReference type="InterPro" id="IPR042306">
    <property type="entry name" value="Alphavir_E2_C"/>
</dbReference>
<accession>Q80S37</accession>
<feature type="transmembrane region" description="Helical" evidence="35">
    <location>
        <begin position="746"/>
        <end position="765"/>
    </location>
</feature>
<keyword evidence="17" id="KW-0378">Hydrolase</keyword>
<feature type="active site" description="Charge relay system" evidence="33">
    <location>
        <position position="179"/>
    </location>
</feature>
<dbReference type="Gene3D" id="2.60.40.3200">
    <property type="entry name" value="Alphavirus E2 glycoprotein, A domain"/>
    <property type="match status" value="1"/>
</dbReference>
<dbReference type="Pfam" id="PF01563">
    <property type="entry name" value="Alpha_E3_glycop"/>
    <property type="match status" value="1"/>
</dbReference>
<keyword evidence="28" id="KW-1035">Host cytoplasm</keyword>
<evidence type="ECO:0000256" key="16">
    <source>
        <dbReference type="ARBA" id="ARBA00022692"/>
    </source>
</evidence>
<evidence type="ECO:0000256" key="15">
    <source>
        <dbReference type="ARBA" id="ARBA00022685"/>
    </source>
</evidence>
<keyword evidence="9" id="KW-1170">Fusion of virus membrane with host endosomal membrane</keyword>
<dbReference type="InterPro" id="IPR043504">
    <property type="entry name" value="Peptidase_S1_PA_chymotrypsin"/>
</dbReference>
<evidence type="ECO:0000256" key="3">
    <source>
        <dbReference type="ARBA" id="ARBA00004385"/>
    </source>
</evidence>
<dbReference type="SUPFAM" id="SSF56983">
    <property type="entry name" value="Viral glycoprotein, central and dimerisation domains"/>
    <property type="match status" value="1"/>
</dbReference>
<keyword evidence="25" id="KW-0564">Palmitate</keyword>
<dbReference type="Gene3D" id="1.10.287.2230">
    <property type="match status" value="1"/>
</dbReference>
<keyword evidence="11" id="KW-0167">Capsid protein</keyword>
<dbReference type="GO" id="GO:0006508">
    <property type="term" value="P:proteolysis"/>
    <property type="evidence" value="ECO:0007669"/>
    <property type="project" value="UniProtKB-KW"/>
</dbReference>
<dbReference type="FunFam" id="2.60.98.10:FF:000002">
    <property type="entry name" value="Structural polyprotein"/>
    <property type="match status" value="1"/>
</dbReference>
<evidence type="ECO:0000256" key="35">
    <source>
        <dbReference type="SAM" id="Phobius"/>
    </source>
</evidence>
<dbReference type="EMBL" id="AF339481">
    <property type="protein sequence ID" value="AAO33333.1"/>
    <property type="molecule type" value="Genomic_RNA"/>
</dbReference>
<feature type="active site" description="Charge relay system" evidence="33">
    <location>
        <position position="157"/>
    </location>
</feature>
<dbReference type="GO" id="GO:0039654">
    <property type="term" value="P:fusion of virus membrane with host endosome membrane"/>
    <property type="evidence" value="ECO:0007669"/>
    <property type="project" value="UniProtKB-KW"/>
</dbReference>
<dbReference type="SUPFAM" id="SSF50494">
    <property type="entry name" value="Trypsin-like serine proteases"/>
    <property type="match status" value="1"/>
</dbReference>
<feature type="active site" description="Charge relay system" evidence="33">
    <location>
        <position position="231"/>
    </location>
</feature>
<evidence type="ECO:0000256" key="13">
    <source>
        <dbReference type="ARBA" id="ARBA00022595"/>
    </source>
</evidence>
<dbReference type="GO" id="GO:0039619">
    <property type="term" value="C:T=4 icosahedral viral capsid"/>
    <property type="evidence" value="ECO:0007669"/>
    <property type="project" value="UniProtKB-KW"/>
</dbReference>
<evidence type="ECO:0000256" key="18">
    <source>
        <dbReference type="ARBA" id="ARBA00022804"/>
    </source>
</evidence>
<dbReference type="GO" id="GO:0055036">
    <property type="term" value="C:virion membrane"/>
    <property type="evidence" value="ECO:0007669"/>
    <property type="project" value="UniProtKB-SubCell"/>
</dbReference>
<evidence type="ECO:0000256" key="7">
    <source>
        <dbReference type="ARBA" id="ARBA00014555"/>
    </source>
</evidence>
<dbReference type="InterPro" id="IPR038055">
    <property type="entry name" value="Glycoprot_E_dimer_dom"/>
</dbReference>
<keyword evidence="20" id="KW-0946">Virion</keyword>
<evidence type="ECO:0000256" key="32">
    <source>
        <dbReference type="ARBA" id="ARBA00038810"/>
    </source>
</evidence>
<keyword evidence="22" id="KW-1144">T=4 icosahedral capsid protein</keyword>
<feature type="compositionally biased region" description="Basic residues" evidence="34">
    <location>
        <begin position="60"/>
        <end position="74"/>
    </location>
</feature>
<dbReference type="InterPro" id="IPR042305">
    <property type="entry name" value="Alphavir_E2_B"/>
</dbReference>
<evidence type="ECO:0000256" key="4">
    <source>
        <dbReference type="ARBA" id="ARBA00004402"/>
    </source>
</evidence>
<keyword evidence="12" id="KW-0945">Host-virus interaction</keyword>
<evidence type="ECO:0000256" key="26">
    <source>
        <dbReference type="ARBA" id="ARBA00023157"/>
    </source>
</evidence>
<dbReference type="SUPFAM" id="SSF81296">
    <property type="entry name" value="E set domains"/>
    <property type="match status" value="1"/>
</dbReference>
<feature type="transmembrane region" description="Helical" evidence="35">
    <location>
        <begin position="785"/>
        <end position="803"/>
    </location>
</feature>
<evidence type="ECO:0000256" key="30">
    <source>
        <dbReference type="ARBA" id="ARBA00023296"/>
    </source>
</evidence>
<sequence length="1265" mass="139045">MNYIPTQTFYGRRWRPRPAARPWQQPVQALPPPPEPQSQQLQQLIAAVNTLSLRAAPQPQRRRRRWQPKKKKQAPKQNEKKQKNTKKKQAPKQNEKKQKNTKKTNPQKPKKKKKKNLGKRERMCMKIENDCIFEVKLDGKVTGFACLIGDKVMKPAHVKGTIDNADLAKLAFKRSSKYDLECAQIPVHMRSDASKFTHEKPEGHYNWHHGAVQYSGGRFTIPTGTGKPGDSGRPIFDNKGRVVAIVLGGANEGSRTALSVVTWNKDMVTRITPEGTVEWSAPLISAMCLLANVAFPCSQPACAPCCYEREPAATLRLLEDNVNAPGYYSLLRATLTCNNATRHRRSVTQHYNVYKMTRPYIAYCSDCGAGRSCQSPAALETIRADATDGTLKIQFSAQIGLTKTGTHDHTKIRYADGHEVEEASRTTLKVTTAGPCVITGSMGHFILASCPPGDTLQVEFTDAKQHLHACRTAFSHRPVPVGREKFSSSPHHGRELPCTTYQLTTAETDEEISMHTPPDIPDRTFLSQQSGNVKITPGGKTIRYNCTCTGKPTGTTTVEKTINNCKVDQCFTYVTNHVTLQYNSPFVPRADAVQRKGKVHVPFQLINSTCKVTLAPPPTVIHGKREITLRLHPHNPTLLSYRMLTSEAQASEEWITAAAERTLAVPEGGMEYQWGNHDPVRLWSQLTSEGNAHGWPHEIIEYYYGLYPTATIAAVTGMAIVCMMSFAGAVWMFLTARSKCLTPYALTPGAVVPMTVGLLCCAPKARAASVPESMAYLWNENQTLFWMELAAPVAVLLIISYCLRHALLTCRGLSFLVLLSIGSAHAYEHTAVMPNMVGFPYKAHVDRSGFSPLTLQMQVVETSLEPSLNLEYITCDYKTVVPSPFIKCCGNTECKTKAKPDYRCQTYTGVYPFLWGGAYCFCDTENTQMSEAYVDRADVCKHDHAAAYKAHTTSLKAKILISYGTVNQTVEAFVSGEQAVNVAGTRFIFGPLSSAWTPFDTKIVVYKDEVYNLDFPPYGSGQPGRFGDIQSRTTTSADVYANTGLKLLRPASGNVHVPYTQTPSGFKYWLKERGRALNAVAPFGCIIKTNPVRAMNCAVGNIPVSMDIPDSAFTRVVDAPVVSELQCTVASCTHSSDFGGVAAVTYKTDKAGKCAVHSHSNVATLQEISMDVTEAGKGILHFSTATASPSFVVSICGARATCTASCTPPKDHIVPYPAKHNSIVFPDVTGTAMTWVQRLAGGFGTLTAVALIILILVTCVTLRRK</sequence>
<dbReference type="Gene3D" id="2.60.40.2400">
    <property type="entry name" value="Alphavirus E2 glycoprotein, domain C"/>
    <property type="match status" value="1"/>
</dbReference>
<dbReference type="MEROPS" id="S03.001"/>
<evidence type="ECO:0000256" key="31">
    <source>
        <dbReference type="ARBA" id="ARBA00033029"/>
    </source>
</evidence>
<dbReference type="Gene3D" id="2.60.40.350">
    <property type="match status" value="1"/>
</dbReference>
<organism evidence="37">
    <name type="scientific">Una virus</name>
    <dbReference type="NCBI Taxonomy" id="59304"/>
    <lineage>
        <taxon>Viruses</taxon>
        <taxon>Riboviria</taxon>
        <taxon>Orthornavirae</taxon>
        <taxon>Kitrinoviricota</taxon>
        <taxon>Alsuviricetes</taxon>
        <taxon>Martellivirales</taxon>
        <taxon>Togaviridae</taxon>
        <taxon>Alphavirus</taxon>
        <taxon>Alphavirus una</taxon>
    </lineage>
</organism>
<evidence type="ECO:0000256" key="6">
    <source>
        <dbReference type="ARBA" id="ARBA00004598"/>
    </source>
</evidence>
<reference evidence="37" key="1">
    <citation type="submission" date="2001-01" db="EMBL/GenBank/DDBJ databases">
        <title>Nucleotide sequence analyses of the 26S mRNAs of viruses of the genus Alphavirus.</title>
        <authorList>
            <person name="Kinney R.M."/>
            <person name="Pfeffer M."/>
        </authorList>
    </citation>
    <scope>NUCLEOTIDE SEQUENCE</scope>
    <source>
        <strain evidence="37">BeAr 13136</strain>
    </source>
</reference>
<dbReference type="Gene3D" id="2.40.10.10">
    <property type="entry name" value="Trypsin-like serine proteases"/>
    <property type="match status" value="2"/>
</dbReference>
<keyword evidence="15" id="KW-0165">Cleavage on pair of basic residues</keyword>
<evidence type="ECO:0000256" key="2">
    <source>
        <dbReference type="ARBA" id="ARBA00004192"/>
    </source>
</evidence>
<feature type="transmembrane region" description="Helical" evidence="35">
    <location>
        <begin position="712"/>
        <end position="734"/>
    </location>
</feature>
<keyword evidence="18" id="KW-1161">Viral attachment to host cell</keyword>
<evidence type="ECO:0000256" key="22">
    <source>
        <dbReference type="ARBA" id="ARBA00022973"/>
    </source>
</evidence>
<dbReference type="GO" id="GO:0020002">
    <property type="term" value="C:host cell plasma membrane"/>
    <property type="evidence" value="ECO:0007669"/>
    <property type="project" value="UniProtKB-SubCell"/>
</dbReference>
<dbReference type="PROSITE" id="PS51690">
    <property type="entry name" value="ALPHAVIRUS_CP"/>
    <property type="match status" value="1"/>
</dbReference>
<dbReference type="InterPro" id="IPR036253">
    <property type="entry name" value="Glycoprot_cen/dimer_sf"/>
</dbReference>
<dbReference type="GO" id="GO:0030430">
    <property type="term" value="C:host cell cytoplasm"/>
    <property type="evidence" value="ECO:0007669"/>
    <property type="project" value="UniProtKB-SubCell"/>
</dbReference>
<feature type="transmembrane region" description="Helical" evidence="35">
    <location>
        <begin position="1239"/>
        <end position="1262"/>
    </location>
</feature>
<name>Q80S37_9VIRU</name>
<dbReference type="Pfam" id="PF01589">
    <property type="entry name" value="Alpha_E1_glycop"/>
    <property type="match status" value="1"/>
</dbReference>
<evidence type="ECO:0000256" key="12">
    <source>
        <dbReference type="ARBA" id="ARBA00022581"/>
    </source>
</evidence>
<evidence type="ECO:0000256" key="10">
    <source>
        <dbReference type="ARBA" id="ARBA00022511"/>
    </source>
</evidence>
<feature type="domain" description="Peptidase S3" evidence="36">
    <location>
        <begin position="131"/>
        <end position="279"/>
    </location>
</feature>
<dbReference type="GO" id="GO:0005198">
    <property type="term" value="F:structural molecule activity"/>
    <property type="evidence" value="ECO:0007669"/>
    <property type="project" value="InterPro"/>
</dbReference>
<evidence type="ECO:0000256" key="25">
    <source>
        <dbReference type="ARBA" id="ARBA00023139"/>
    </source>
</evidence>
<evidence type="ECO:0000256" key="17">
    <source>
        <dbReference type="ARBA" id="ARBA00022801"/>
    </source>
</evidence>
<dbReference type="InterPro" id="IPR002533">
    <property type="entry name" value="Alpha_E3_glycop"/>
</dbReference>
<evidence type="ECO:0000256" key="33">
    <source>
        <dbReference type="PIRSR" id="PIRSR600936-1"/>
    </source>
</evidence>
<dbReference type="GO" id="GO:0019062">
    <property type="term" value="P:virion attachment to host cell"/>
    <property type="evidence" value="ECO:0007669"/>
    <property type="project" value="UniProtKB-KW"/>
</dbReference>
<dbReference type="InterPro" id="IPR000936">
    <property type="entry name" value="Alpha_E2_glycop"/>
</dbReference>
<evidence type="ECO:0000256" key="19">
    <source>
        <dbReference type="ARBA" id="ARBA00022825"/>
    </source>
</evidence>
<evidence type="ECO:0000256" key="23">
    <source>
        <dbReference type="ARBA" id="ARBA00022989"/>
    </source>
</evidence>
<dbReference type="InterPro" id="IPR009003">
    <property type="entry name" value="Peptidase_S1_PA"/>
</dbReference>
<feature type="transmembrane region" description="Helical" evidence="35">
    <location>
        <begin position="810"/>
        <end position="827"/>
    </location>
</feature>
<evidence type="ECO:0000256" key="29">
    <source>
        <dbReference type="ARBA" id="ARBA00023288"/>
    </source>
</evidence>
<evidence type="ECO:0000256" key="8">
    <source>
        <dbReference type="ARBA" id="ARBA00022506"/>
    </source>
</evidence>
<dbReference type="Pfam" id="PF00943">
    <property type="entry name" value="Alpha_E2_glycop"/>
    <property type="match status" value="1"/>
</dbReference>
<keyword evidence="23 35" id="KW-1133">Transmembrane helix</keyword>
<keyword evidence="19" id="KW-0720">Serine protease</keyword>
<dbReference type="Pfam" id="PF00944">
    <property type="entry name" value="Peptidase_S3"/>
    <property type="match status" value="1"/>
</dbReference>